<feature type="transmembrane region" description="Helical" evidence="5">
    <location>
        <begin position="124"/>
        <end position="142"/>
    </location>
</feature>
<keyword evidence="7" id="KW-0436">Ligase</keyword>
<keyword evidence="2 5" id="KW-0812">Transmembrane</keyword>
<dbReference type="Proteomes" id="UP000239480">
    <property type="component" value="Unassembled WGS sequence"/>
</dbReference>
<feature type="transmembrane region" description="Helical" evidence="5">
    <location>
        <begin position="300"/>
        <end position="325"/>
    </location>
</feature>
<comment type="caution">
    <text evidence="7">The sequence shown here is derived from an EMBL/GenBank/DDBJ whole genome shotgun (WGS) entry which is preliminary data.</text>
</comment>
<feature type="transmembrane region" description="Helical" evidence="5">
    <location>
        <begin position="422"/>
        <end position="442"/>
    </location>
</feature>
<comment type="subcellular location">
    <subcellularLocation>
        <location evidence="1">Membrane</location>
        <topology evidence="1">Multi-pass membrane protein</topology>
    </subcellularLocation>
</comment>
<dbReference type="GO" id="GO:0016874">
    <property type="term" value="F:ligase activity"/>
    <property type="evidence" value="ECO:0007669"/>
    <property type="project" value="UniProtKB-KW"/>
</dbReference>
<name>A0A2T0S085_9RHOB</name>
<evidence type="ECO:0000256" key="3">
    <source>
        <dbReference type="ARBA" id="ARBA00022989"/>
    </source>
</evidence>
<keyword evidence="4 5" id="KW-0472">Membrane</keyword>
<feature type="transmembrane region" description="Helical" evidence="5">
    <location>
        <begin position="60"/>
        <end position="82"/>
    </location>
</feature>
<proteinExistence type="predicted"/>
<feature type="domain" description="O-antigen ligase-related" evidence="6">
    <location>
        <begin position="256"/>
        <end position="395"/>
    </location>
</feature>
<keyword evidence="8" id="KW-1185">Reference proteome</keyword>
<feature type="transmembrane region" description="Helical" evidence="5">
    <location>
        <begin position="148"/>
        <end position="165"/>
    </location>
</feature>
<dbReference type="OrthoDB" id="4391260at2"/>
<keyword evidence="3 5" id="KW-1133">Transmembrane helix</keyword>
<feature type="transmembrane region" description="Helical" evidence="5">
    <location>
        <begin position="94"/>
        <end position="112"/>
    </location>
</feature>
<dbReference type="PANTHER" id="PTHR37422">
    <property type="entry name" value="TEICHURONIC ACID BIOSYNTHESIS PROTEIN TUAE"/>
    <property type="match status" value="1"/>
</dbReference>
<evidence type="ECO:0000256" key="5">
    <source>
        <dbReference type="SAM" id="Phobius"/>
    </source>
</evidence>
<dbReference type="EMBL" id="PVTD01000001">
    <property type="protein sequence ID" value="PRY26825.1"/>
    <property type="molecule type" value="Genomic_DNA"/>
</dbReference>
<evidence type="ECO:0000259" key="6">
    <source>
        <dbReference type="Pfam" id="PF04932"/>
    </source>
</evidence>
<evidence type="ECO:0000256" key="1">
    <source>
        <dbReference type="ARBA" id="ARBA00004141"/>
    </source>
</evidence>
<dbReference type="InterPro" id="IPR007016">
    <property type="entry name" value="O-antigen_ligase-rel_domated"/>
</dbReference>
<protein>
    <submittedName>
        <fullName evidence="7">O-antigen ligase</fullName>
    </submittedName>
</protein>
<evidence type="ECO:0000313" key="8">
    <source>
        <dbReference type="Proteomes" id="UP000239480"/>
    </source>
</evidence>
<dbReference type="AlphaFoldDB" id="A0A2T0S085"/>
<dbReference type="InterPro" id="IPR051533">
    <property type="entry name" value="WaaL-like"/>
</dbReference>
<evidence type="ECO:0000313" key="7">
    <source>
        <dbReference type="EMBL" id="PRY26825.1"/>
    </source>
</evidence>
<sequence>MTPPRKDNRSVTPPRWSWQTHRDRQEIAPALGKGPRDTYWRVPGARRVDTGQATARRLSIWDAVSVAFAVAGLFYFSGSLVAPLTPEGAASSTAVQLLGLGFGFLSFLGLIVRPGAVTRAFTKAWPVLIPVALAMLSMTWSIDIGVSLRRVLALLFATLFGLWIVDRFPLHIVLPLIAWSAVLIVVANVVTSLALPSMGVHPGTTVQGEPNPHAGAWRGLFDHKNDFGRMMALCVSILWVATGPGQRWRRVRWGALALGYLGVAGSNSAQAALLAVAVPIFGHILFLLRPLSPSKRAMVVLMAGPVMVTGWVFYQFVFVFVLSLLGKDPTLTGRTEIWIGVLRALQGNMGLGGGFGAGWDLVGERLYILMGIRIGHAHNGFLDLMTDLGVVGLCVMLTFYVYLTVLSVHTSFGDRFQDLGRLGFAVATFALVGNGAASFLLLHNSIYWVLPVVCVAAMRRDNRRPTASRRAPPPRPVKNIFAS</sequence>
<dbReference type="RefSeq" id="WP_106203544.1">
    <property type="nucleotide sequence ID" value="NZ_PVTD01000001.1"/>
</dbReference>
<evidence type="ECO:0000256" key="2">
    <source>
        <dbReference type="ARBA" id="ARBA00022692"/>
    </source>
</evidence>
<accession>A0A2T0S085</accession>
<evidence type="ECO:0000256" key="4">
    <source>
        <dbReference type="ARBA" id="ARBA00023136"/>
    </source>
</evidence>
<feature type="transmembrane region" description="Helical" evidence="5">
    <location>
        <begin position="380"/>
        <end position="402"/>
    </location>
</feature>
<feature type="transmembrane region" description="Helical" evidence="5">
    <location>
        <begin position="269"/>
        <end position="288"/>
    </location>
</feature>
<dbReference type="PANTHER" id="PTHR37422:SF17">
    <property type="entry name" value="O-ANTIGEN LIGASE"/>
    <property type="match status" value="1"/>
</dbReference>
<feature type="transmembrane region" description="Helical" evidence="5">
    <location>
        <begin position="172"/>
        <end position="195"/>
    </location>
</feature>
<dbReference type="Pfam" id="PF04932">
    <property type="entry name" value="Wzy_C"/>
    <property type="match status" value="1"/>
</dbReference>
<gene>
    <name evidence="7" type="ORF">CLV78_101927</name>
</gene>
<dbReference type="GO" id="GO:0016020">
    <property type="term" value="C:membrane"/>
    <property type="evidence" value="ECO:0007669"/>
    <property type="project" value="UniProtKB-SubCell"/>
</dbReference>
<reference evidence="7 8" key="1">
    <citation type="submission" date="2018-03" db="EMBL/GenBank/DDBJ databases">
        <title>Genomic Encyclopedia of Archaeal and Bacterial Type Strains, Phase II (KMG-II): from individual species to whole genera.</title>
        <authorList>
            <person name="Goeker M."/>
        </authorList>
    </citation>
    <scope>NUCLEOTIDE SEQUENCE [LARGE SCALE GENOMIC DNA]</scope>
    <source>
        <strain evidence="7 8">DSM 29328</strain>
    </source>
</reference>
<organism evidence="7 8">
    <name type="scientific">Aliiruegeria haliotis</name>
    <dbReference type="NCBI Taxonomy" id="1280846"/>
    <lineage>
        <taxon>Bacteria</taxon>
        <taxon>Pseudomonadati</taxon>
        <taxon>Pseudomonadota</taxon>
        <taxon>Alphaproteobacteria</taxon>
        <taxon>Rhodobacterales</taxon>
        <taxon>Roseobacteraceae</taxon>
        <taxon>Aliiruegeria</taxon>
    </lineage>
</organism>